<dbReference type="SUPFAM" id="SSF52540">
    <property type="entry name" value="P-loop containing nucleoside triphosphate hydrolases"/>
    <property type="match status" value="1"/>
</dbReference>
<name>A0A6L5G7T4_9ACTN</name>
<proteinExistence type="predicted"/>
<dbReference type="GO" id="GO:0016740">
    <property type="term" value="F:transferase activity"/>
    <property type="evidence" value="ECO:0007669"/>
    <property type="project" value="UniProtKB-KW"/>
</dbReference>
<sequence length="400" mass="46012">MRRKSMTTSVLNVLLQPTMSSRRDPDKVFDAIVAKSEAATGGDRAPIADFLDGMRTLTRCFSESPKLSPMGWQSVQGDLRLRIENRMRVERLAAEHPAITAEPIERPVFIVGLPRTATTLAHNIIAKSTAHRGPALWEWMFTDIDRGEEAKQRRIKQTERLVGTFMRLAPAFKVIHPLDAEKPDECNYLLPHGHQHLARVHMPEYRRWFEQRDALPDYEYLRLALQVLQYGRERKRWILKSPMHLDHLPEIRKVFPDATVVWTHRDPITVLGSLCSLVESSQVMHERSPDLHAIGETWLELQANAIERARKARVDWPREAFIDVPYPWLAAEPHEKVPILYERLGAKWTNADAATLSSVLARPGIGRQHEYELGRYGLSPRQVETAFGDYPRLVEKLKLE</sequence>
<dbReference type="AlphaFoldDB" id="A0A6L5G7T4"/>
<dbReference type="PANTHER" id="PTHR36451">
    <property type="entry name" value="PAPS-DEPENDENT SULFOTRANSFERASE STF3"/>
    <property type="match status" value="1"/>
</dbReference>
<protein>
    <submittedName>
        <fullName evidence="1">Sulfotransferase</fullName>
    </submittedName>
</protein>
<dbReference type="Pfam" id="PF13469">
    <property type="entry name" value="Sulfotransfer_3"/>
    <property type="match status" value="1"/>
</dbReference>
<dbReference type="EMBL" id="WIAO01000007">
    <property type="protein sequence ID" value="MQM25638.1"/>
    <property type="molecule type" value="Genomic_DNA"/>
</dbReference>
<evidence type="ECO:0000313" key="2">
    <source>
        <dbReference type="Proteomes" id="UP000477750"/>
    </source>
</evidence>
<dbReference type="PANTHER" id="PTHR36451:SF1">
    <property type="entry name" value="OMEGA-HYDROXY-BETA-DIHYDROMENAQUINONE-9 SULFOTRANSFERASE STF3"/>
    <property type="match status" value="1"/>
</dbReference>
<organism evidence="1 2">
    <name type="scientific">Glycomyces albidus</name>
    <dbReference type="NCBI Taxonomy" id="2656774"/>
    <lineage>
        <taxon>Bacteria</taxon>
        <taxon>Bacillati</taxon>
        <taxon>Actinomycetota</taxon>
        <taxon>Actinomycetes</taxon>
        <taxon>Glycomycetales</taxon>
        <taxon>Glycomycetaceae</taxon>
        <taxon>Glycomyces</taxon>
    </lineage>
</organism>
<dbReference type="RefSeq" id="WP_153024779.1">
    <property type="nucleotide sequence ID" value="NZ_WIAO01000007.1"/>
</dbReference>
<keyword evidence="2" id="KW-1185">Reference proteome</keyword>
<dbReference type="InterPro" id="IPR052736">
    <property type="entry name" value="Stf3_sulfotransferase"/>
</dbReference>
<evidence type="ECO:0000313" key="1">
    <source>
        <dbReference type="EMBL" id="MQM25638.1"/>
    </source>
</evidence>
<keyword evidence="1" id="KW-0808">Transferase</keyword>
<gene>
    <name evidence="1" type="ORF">GFD30_08655</name>
</gene>
<dbReference type="InterPro" id="IPR027417">
    <property type="entry name" value="P-loop_NTPase"/>
</dbReference>
<comment type="caution">
    <text evidence="1">The sequence shown here is derived from an EMBL/GenBank/DDBJ whole genome shotgun (WGS) entry which is preliminary data.</text>
</comment>
<dbReference type="Gene3D" id="3.40.50.300">
    <property type="entry name" value="P-loop containing nucleotide triphosphate hydrolases"/>
    <property type="match status" value="1"/>
</dbReference>
<dbReference type="Proteomes" id="UP000477750">
    <property type="component" value="Unassembled WGS sequence"/>
</dbReference>
<reference evidence="1 2" key="1">
    <citation type="submission" date="2019-10" db="EMBL/GenBank/DDBJ databases">
        <title>Glycomyces albidus sp. nov., a novel actinomycete isolated from rhizosphere soil of wheat (Triticum aestivum L.).</title>
        <authorList>
            <person name="Qian L."/>
        </authorList>
    </citation>
    <scope>NUCLEOTIDE SEQUENCE [LARGE SCALE GENOMIC DNA]</scope>
    <source>
        <strain evidence="1 2">NEAU-7082</strain>
    </source>
</reference>
<accession>A0A6L5G7T4</accession>